<dbReference type="InterPro" id="IPR006300">
    <property type="entry name" value="FlgB"/>
</dbReference>
<dbReference type="Proteomes" id="UP001240250">
    <property type="component" value="Unassembled WGS sequence"/>
</dbReference>
<organism evidence="8 9">
    <name type="scientific">Cellulomonas iranensis</name>
    <dbReference type="NCBI Taxonomy" id="76862"/>
    <lineage>
        <taxon>Bacteria</taxon>
        <taxon>Bacillati</taxon>
        <taxon>Actinomycetota</taxon>
        <taxon>Actinomycetes</taxon>
        <taxon>Micrococcales</taxon>
        <taxon>Cellulomonadaceae</taxon>
        <taxon>Cellulomonas</taxon>
    </lineage>
</organism>
<dbReference type="PANTHER" id="PTHR30435:SF12">
    <property type="entry name" value="FLAGELLAR BASAL BODY ROD PROTEIN FLGB"/>
    <property type="match status" value="1"/>
</dbReference>
<evidence type="ECO:0000313" key="9">
    <source>
        <dbReference type="Proteomes" id="UP001240250"/>
    </source>
</evidence>
<keyword evidence="9" id="KW-1185">Reference proteome</keyword>
<reference evidence="8 9" key="1">
    <citation type="submission" date="2023-07" db="EMBL/GenBank/DDBJ databases">
        <title>Sequencing the genomes of 1000 actinobacteria strains.</title>
        <authorList>
            <person name="Klenk H.-P."/>
        </authorList>
    </citation>
    <scope>NUCLEOTIDE SEQUENCE [LARGE SCALE GENOMIC DNA]</scope>
    <source>
        <strain evidence="8 9">DSM 14785</strain>
    </source>
</reference>
<dbReference type="EMBL" id="JAUSVM010000001">
    <property type="protein sequence ID" value="MDQ0424696.1"/>
    <property type="molecule type" value="Genomic_DNA"/>
</dbReference>
<keyword evidence="8" id="KW-0966">Cell projection</keyword>
<accession>A0ABU0GH59</accession>
<sequence length="116" mass="12536">MGMFDSVSVRALDSALDALALRQRVSADNVANLQTPGYRAQRVQFEDELASAVRRGDGAATGTVARSLEPTRLDGNNVNLDTETLLQIDTNLRYQLATQAMSGTFSSIRTAMRTNG</sequence>
<dbReference type="PANTHER" id="PTHR30435">
    <property type="entry name" value="FLAGELLAR PROTEIN"/>
    <property type="match status" value="1"/>
</dbReference>
<keyword evidence="4 6" id="KW-0975">Bacterial flagellum</keyword>
<comment type="subunit">
    <text evidence="6">The basal body constitutes a major portion of the flagellar organelle and consists of a number of rings mounted on a central rod.</text>
</comment>
<evidence type="ECO:0000259" key="7">
    <source>
        <dbReference type="Pfam" id="PF00460"/>
    </source>
</evidence>
<evidence type="ECO:0000256" key="3">
    <source>
        <dbReference type="ARBA" id="ARBA00014376"/>
    </source>
</evidence>
<keyword evidence="8" id="KW-0282">Flagellum</keyword>
<evidence type="ECO:0000256" key="5">
    <source>
        <dbReference type="ARBA" id="ARBA00024934"/>
    </source>
</evidence>
<gene>
    <name evidence="8" type="ORF">JO380_001077</name>
</gene>
<keyword evidence="8" id="KW-0969">Cilium</keyword>
<dbReference type="Pfam" id="PF00460">
    <property type="entry name" value="Flg_bb_rod"/>
    <property type="match status" value="1"/>
</dbReference>
<protein>
    <recommendedName>
        <fullName evidence="3 6">Flagellar basal body rod protein FlgB</fullName>
    </recommendedName>
</protein>
<evidence type="ECO:0000256" key="6">
    <source>
        <dbReference type="PIRNR" id="PIRNR002889"/>
    </source>
</evidence>
<comment type="similarity">
    <text evidence="2 6">Belongs to the flagella basal body rod proteins family.</text>
</comment>
<name>A0ABU0GH59_9CELL</name>
<feature type="domain" description="Flagellar basal body rod protein N-terminal" evidence="7">
    <location>
        <begin position="14"/>
        <end position="39"/>
    </location>
</feature>
<dbReference type="PIRSF" id="PIRSF002889">
    <property type="entry name" value="Rod_FlgB"/>
    <property type="match status" value="1"/>
</dbReference>
<dbReference type="InterPro" id="IPR001444">
    <property type="entry name" value="Flag_bb_rod_N"/>
</dbReference>
<comment type="function">
    <text evidence="5 6">Structural component of flagellum, the bacterial motility apparatus. Part of the rod structure of flagellar basal body.</text>
</comment>
<evidence type="ECO:0000313" key="8">
    <source>
        <dbReference type="EMBL" id="MDQ0424696.1"/>
    </source>
</evidence>
<comment type="subcellular location">
    <subcellularLocation>
        <location evidence="1 6">Bacterial flagellum basal body</location>
    </subcellularLocation>
</comment>
<evidence type="ECO:0000256" key="2">
    <source>
        <dbReference type="ARBA" id="ARBA00009677"/>
    </source>
</evidence>
<evidence type="ECO:0000256" key="1">
    <source>
        <dbReference type="ARBA" id="ARBA00004117"/>
    </source>
</evidence>
<comment type="caution">
    <text evidence="8">The sequence shown here is derived from an EMBL/GenBank/DDBJ whole genome shotgun (WGS) entry which is preliminary data.</text>
</comment>
<proteinExistence type="inferred from homology"/>
<evidence type="ECO:0000256" key="4">
    <source>
        <dbReference type="ARBA" id="ARBA00023143"/>
    </source>
</evidence>